<name>A0A0E9UWL2_ANGAN</name>
<accession>A0A0E9UWL2</accession>
<sequence>MSNVISEVATRWRITPVNPLVSFPVLKTAAILWLNHLVKERGCR</sequence>
<keyword evidence="1" id="KW-1133">Transmembrane helix</keyword>
<dbReference type="AlphaFoldDB" id="A0A0E9UWL2"/>
<evidence type="ECO:0000256" key="1">
    <source>
        <dbReference type="SAM" id="Phobius"/>
    </source>
</evidence>
<reference evidence="2" key="1">
    <citation type="submission" date="2014-11" db="EMBL/GenBank/DDBJ databases">
        <authorList>
            <person name="Amaro Gonzalez C."/>
        </authorList>
    </citation>
    <scope>NUCLEOTIDE SEQUENCE</scope>
</reference>
<protein>
    <submittedName>
        <fullName evidence="2">Uncharacterized protein</fullName>
    </submittedName>
</protein>
<proteinExistence type="predicted"/>
<feature type="transmembrane region" description="Helical" evidence="1">
    <location>
        <begin position="20"/>
        <end position="38"/>
    </location>
</feature>
<reference evidence="2" key="2">
    <citation type="journal article" date="2015" name="Fish Shellfish Immunol.">
        <title>Early steps in the European eel (Anguilla anguilla)-Vibrio vulnificus interaction in the gills: Role of the RtxA13 toxin.</title>
        <authorList>
            <person name="Callol A."/>
            <person name="Pajuelo D."/>
            <person name="Ebbesson L."/>
            <person name="Teles M."/>
            <person name="MacKenzie S."/>
            <person name="Amaro C."/>
        </authorList>
    </citation>
    <scope>NUCLEOTIDE SEQUENCE</scope>
</reference>
<organism evidence="2">
    <name type="scientific">Anguilla anguilla</name>
    <name type="common">European freshwater eel</name>
    <name type="synonym">Muraena anguilla</name>
    <dbReference type="NCBI Taxonomy" id="7936"/>
    <lineage>
        <taxon>Eukaryota</taxon>
        <taxon>Metazoa</taxon>
        <taxon>Chordata</taxon>
        <taxon>Craniata</taxon>
        <taxon>Vertebrata</taxon>
        <taxon>Euteleostomi</taxon>
        <taxon>Actinopterygii</taxon>
        <taxon>Neopterygii</taxon>
        <taxon>Teleostei</taxon>
        <taxon>Anguilliformes</taxon>
        <taxon>Anguillidae</taxon>
        <taxon>Anguilla</taxon>
    </lineage>
</organism>
<keyword evidence="1" id="KW-0812">Transmembrane</keyword>
<evidence type="ECO:0000313" key="2">
    <source>
        <dbReference type="EMBL" id="JAH69585.1"/>
    </source>
</evidence>
<dbReference type="EMBL" id="GBXM01038992">
    <property type="protein sequence ID" value="JAH69585.1"/>
    <property type="molecule type" value="Transcribed_RNA"/>
</dbReference>
<keyword evidence="1" id="KW-0472">Membrane</keyword>